<name>A0A640VLE6_9RHOB</name>
<accession>A0A640VLE6</accession>
<comment type="caution">
    <text evidence="2">The sequence shown here is derived from an EMBL/GenBank/DDBJ whole genome shotgun (WGS) entry which is preliminary data.</text>
</comment>
<evidence type="ECO:0000313" key="2">
    <source>
        <dbReference type="EMBL" id="GFE48532.1"/>
    </source>
</evidence>
<evidence type="ECO:0008006" key="4">
    <source>
        <dbReference type="Google" id="ProtNLM"/>
    </source>
</evidence>
<dbReference type="RefSeq" id="WP_159974426.1">
    <property type="nucleotide sequence ID" value="NZ_BLIV01000001.1"/>
</dbReference>
<feature type="signal peptide" evidence="1">
    <location>
        <begin position="1"/>
        <end position="20"/>
    </location>
</feature>
<dbReference type="PROSITE" id="PS51257">
    <property type="entry name" value="PROKAR_LIPOPROTEIN"/>
    <property type="match status" value="1"/>
</dbReference>
<reference evidence="2 3" key="1">
    <citation type="submission" date="2019-12" db="EMBL/GenBank/DDBJ databases">
        <title>Roseobacter cerasinus sp. nov., isolated from seawater around aquaculture.</title>
        <authorList>
            <person name="Muramatsu S."/>
            <person name="Takabe Y."/>
            <person name="Mori K."/>
            <person name="Takaichi S."/>
            <person name="Hanada S."/>
        </authorList>
    </citation>
    <scope>NUCLEOTIDE SEQUENCE [LARGE SCALE GENOMIC DNA]</scope>
    <source>
        <strain evidence="2 3">AI77</strain>
    </source>
</reference>
<feature type="chain" id="PRO_5024794709" description="17 kDa surface antigen" evidence="1">
    <location>
        <begin position="21"/>
        <end position="76"/>
    </location>
</feature>
<organism evidence="2 3">
    <name type="scientific">Roseobacter cerasinus</name>
    <dbReference type="NCBI Taxonomy" id="2602289"/>
    <lineage>
        <taxon>Bacteria</taxon>
        <taxon>Pseudomonadati</taxon>
        <taxon>Pseudomonadota</taxon>
        <taxon>Alphaproteobacteria</taxon>
        <taxon>Rhodobacterales</taxon>
        <taxon>Roseobacteraceae</taxon>
        <taxon>Roseobacter</taxon>
    </lineage>
</organism>
<proteinExistence type="predicted"/>
<gene>
    <name evidence="2" type="ORF">So717_02850</name>
</gene>
<dbReference type="EMBL" id="BLIV01000001">
    <property type="protein sequence ID" value="GFE48532.1"/>
    <property type="molecule type" value="Genomic_DNA"/>
</dbReference>
<keyword evidence="3" id="KW-1185">Reference proteome</keyword>
<protein>
    <recommendedName>
        <fullName evidence="4">17 kDa surface antigen</fullName>
    </recommendedName>
</protein>
<dbReference type="Proteomes" id="UP000436522">
    <property type="component" value="Unassembled WGS sequence"/>
</dbReference>
<sequence length="76" mass="6939">MSKFGIAIVLGLTVLLQACATTPQQQRQVGCAGAGVAGALAGAAVGNQLGGGSGRDILTAGGAVAGGLAGNTAAGC</sequence>
<dbReference type="AlphaFoldDB" id="A0A640VLE6"/>
<evidence type="ECO:0000256" key="1">
    <source>
        <dbReference type="SAM" id="SignalP"/>
    </source>
</evidence>
<keyword evidence="1" id="KW-0732">Signal</keyword>
<evidence type="ECO:0000313" key="3">
    <source>
        <dbReference type="Proteomes" id="UP000436522"/>
    </source>
</evidence>